<evidence type="ECO:0000256" key="1">
    <source>
        <dbReference type="SAM" id="MobiDB-lite"/>
    </source>
</evidence>
<name>A0ABT0V2D7_9ACTN</name>
<sequence>MHAFIGPNGAGKSTTFSVLSAPSVRRTGSSLWVWHRQLDAGRHTFTCAAFTASTLCDGRAPSASRGAHSERVREVDEFTGLRPVSALRSRSSTASASSWPGACTWSPNSCC</sequence>
<accession>A0ABT0V2D7</accession>
<organism evidence="2 3">
    <name type="scientific">Streptomyces albipurpureus</name>
    <dbReference type="NCBI Taxonomy" id="2897419"/>
    <lineage>
        <taxon>Bacteria</taxon>
        <taxon>Bacillati</taxon>
        <taxon>Actinomycetota</taxon>
        <taxon>Actinomycetes</taxon>
        <taxon>Kitasatosporales</taxon>
        <taxon>Streptomycetaceae</taxon>
        <taxon>Streptomyces</taxon>
    </lineage>
</organism>
<keyword evidence="3" id="KW-1185">Reference proteome</keyword>
<comment type="caution">
    <text evidence="2">The sequence shown here is derived from an EMBL/GenBank/DDBJ whole genome shotgun (WGS) entry which is preliminary data.</text>
</comment>
<dbReference type="InterPro" id="IPR027417">
    <property type="entry name" value="P-loop_NTPase"/>
</dbReference>
<dbReference type="EMBL" id="JAMQAW010000078">
    <property type="protein sequence ID" value="MCM2393551.1"/>
    <property type="molecule type" value="Genomic_DNA"/>
</dbReference>
<evidence type="ECO:0000313" key="2">
    <source>
        <dbReference type="EMBL" id="MCM2393551.1"/>
    </source>
</evidence>
<proteinExistence type="predicted"/>
<dbReference type="SUPFAM" id="SSF52540">
    <property type="entry name" value="P-loop containing nucleoside triphosphate hydrolases"/>
    <property type="match status" value="1"/>
</dbReference>
<evidence type="ECO:0000313" key="3">
    <source>
        <dbReference type="Proteomes" id="UP001431429"/>
    </source>
</evidence>
<reference evidence="2" key="1">
    <citation type="submission" date="2022-06" db="EMBL/GenBank/DDBJ databases">
        <title>Genome public.</title>
        <authorList>
            <person name="Sun Q."/>
        </authorList>
    </citation>
    <scope>NUCLEOTIDE SEQUENCE</scope>
    <source>
        <strain evidence="2">CWNU-1</strain>
    </source>
</reference>
<dbReference type="Proteomes" id="UP001431429">
    <property type="component" value="Unassembled WGS sequence"/>
</dbReference>
<protein>
    <recommendedName>
        <fullName evidence="4">ABC transporter domain-containing protein</fullName>
    </recommendedName>
</protein>
<gene>
    <name evidence="2" type="ORF">NBG84_35650</name>
</gene>
<feature type="compositionally biased region" description="Low complexity" evidence="1">
    <location>
        <begin position="87"/>
        <end position="98"/>
    </location>
</feature>
<evidence type="ECO:0008006" key="4">
    <source>
        <dbReference type="Google" id="ProtNLM"/>
    </source>
</evidence>
<feature type="region of interest" description="Disordered" evidence="1">
    <location>
        <begin position="87"/>
        <end position="111"/>
    </location>
</feature>